<sequence>MADQLCSPSDYATRHTISIQRRTQCFSTNDRRKKVLRACDRCRLRKTKCSGFPPCTRCQRDGFVCTTENEPKKEFRRLSSGYTEVSQTRDAALTATIQRLYLMVRNGETWDFDEPELDDRGELIVHDIVHKLGYTLPSTEAESPTPSMVSEDEVKSEESPIRHNNEHKIHVLKQEAVVPDTGLPTPCQAEQSPPEHYVDTLTDGSDVPVDSCVGGETLNTSSQLWVDGFYMDFSAPIWGTDMMTLHWPQSDIISEASSEAVSANNSLLFQPLPFNVCGVSNGMNYS</sequence>
<keyword evidence="4" id="KW-1185">Reference proteome</keyword>
<organism evidence="3 4">
    <name type="scientific">Fusarium mexicanum</name>
    <dbReference type="NCBI Taxonomy" id="751941"/>
    <lineage>
        <taxon>Eukaryota</taxon>
        <taxon>Fungi</taxon>
        <taxon>Dikarya</taxon>
        <taxon>Ascomycota</taxon>
        <taxon>Pezizomycotina</taxon>
        <taxon>Sordariomycetes</taxon>
        <taxon>Hypocreomycetidae</taxon>
        <taxon>Hypocreales</taxon>
        <taxon>Nectriaceae</taxon>
        <taxon>Fusarium</taxon>
        <taxon>Fusarium fujikuroi species complex</taxon>
    </lineage>
</organism>
<evidence type="ECO:0000259" key="2">
    <source>
        <dbReference type="PROSITE" id="PS50048"/>
    </source>
</evidence>
<dbReference type="InterPro" id="IPR001138">
    <property type="entry name" value="Zn2Cys6_DnaBD"/>
</dbReference>
<dbReference type="GO" id="GO:0000981">
    <property type="term" value="F:DNA-binding transcription factor activity, RNA polymerase II-specific"/>
    <property type="evidence" value="ECO:0007669"/>
    <property type="project" value="InterPro"/>
</dbReference>
<dbReference type="Gene3D" id="4.10.240.10">
    <property type="entry name" value="Zn(2)-C6 fungal-type DNA-binding domain"/>
    <property type="match status" value="1"/>
</dbReference>
<dbReference type="PROSITE" id="PS50048">
    <property type="entry name" value="ZN2_CY6_FUNGAL_2"/>
    <property type="match status" value="1"/>
</dbReference>
<evidence type="ECO:0000313" key="3">
    <source>
        <dbReference type="EMBL" id="KAF5559204.1"/>
    </source>
</evidence>
<dbReference type="PANTHER" id="PTHR47655">
    <property type="entry name" value="QUINIC ACID UTILIZATION ACTIVATOR"/>
    <property type="match status" value="1"/>
</dbReference>
<evidence type="ECO:0000313" key="4">
    <source>
        <dbReference type="Proteomes" id="UP000522262"/>
    </source>
</evidence>
<evidence type="ECO:0000256" key="1">
    <source>
        <dbReference type="ARBA" id="ARBA00023242"/>
    </source>
</evidence>
<reference evidence="3 4" key="1">
    <citation type="submission" date="2020-05" db="EMBL/GenBank/DDBJ databases">
        <title>Identification and distribution of gene clusters putatively required for synthesis of sphingolipid metabolism inhibitors in phylogenetically diverse species of the filamentous fungus Fusarium.</title>
        <authorList>
            <person name="Kim H.-S."/>
            <person name="Busman M."/>
            <person name="Brown D.W."/>
            <person name="Divon H."/>
            <person name="Uhlig S."/>
            <person name="Proctor R.H."/>
        </authorList>
    </citation>
    <scope>NUCLEOTIDE SEQUENCE [LARGE SCALE GENOMIC DNA]</scope>
    <source>
        <strain evidence="3 4">NRRL 53147</strain>
    </source>
</reference>
<dbReference type="Proteomes" id="UP000522262">
    <property type="component" value="Unassembled WGS sequence"/>
</dbReference>
<dbReference type="PROSITE" id="PS00463">
    <property type="entry name" value="ZN2_CY6_FUNGAL_1"/>
    <property type="match status" value="1"/>
</dbReference>
<dbReference type="SUPFAM" id="SSF57701">
    <property type="entry name" value="Zn2/Cys6 DNA-binding domain"/>
    <property type="match status" value="1"/>
</dbReference>
<comment type="caution">
    <text evidence="3">The sequence shown here is derived from an EMBL/GenBank/DDBJ whole genome shotgun (WGS) entry which is preliminary data.</text>
</comment>
<dbReference type="Pfam" id="PF00172">
    <property type="entry name" value="Zn_clus"/>
    <property type="match status" value="1"/>
</dbReference>
<dbReference type="InterPro" id="IPR036864">
    <property type="entry name" value="Zn2-C6_fun-type_DNA-bd_sf"/>
</dbReference>
<dbReference type="PANTHER" id="PTHR47655:SF3">
    <property type="entry name" value="ZN(II)2CYS6 TRANSCRIPTION FACTOR (EUROFUNG)"/>
    <property type="match status" value="1"/>
</dbReference>
<dbReference type="InterPro" id="IPR052783">
    <property type="entry name" value="Metabolic/Drug-Res_Regulator"/>
</dbReference>
<feature type="domain" description="Zn(2)-C6 fungal-type" evidence="2">
    <location>
        <begin position="38"/>
        <end position="67"/>
    </location>
</feature>
<gene>
    <name evidence="3" type="ORF">FMEXI_77</name>
</gene>
<dbReference type="SMART" id="SM00066">
    <property type="entry name" value="GAL4"/>
    <property type="match status" value="1"/>
</dbReference>
<keyword evidence="1" id="KW-0539">Nucleus</keyword>
<proteinExistence type="predicted"/>
<dbReference type="EMBL" id="JAAOAM010000003">
    <property type="protein sequence ID" value="KAF5559204.1"/>
    <property type="molecule type" value="Genomic_DNA"/>
</dbReference>
<dbReference type="GO" id="GO:0008270">
    <property type="term" value="F:zinc ion binding"/>
    <property type="evidence" value="ECO:0007669"/>
    <property type="project" value="InterPro"/>
</dbReference>
<protein>
    <submittedName>
        <fullName evidence="3">C6 transcription factor</fullName>
    </submittedName>
</protein>
<dbReference type="CDD" id="cd00067">
    <property type="entry name" value="GAL4"/>
    <property type="match status" value="1"/>
</dbReference>
<accession>A0A8H5JQ14</accession>
<dbReference type="AlphaFoldDB" id="A0A8H5JQ14"/>
<name>A0A8H5JQ14_9HYPO</name>